<gene>
    <name evidence="2" type="ORF">GSOID_T00011666001</name>
</gene>
<evidence type="ECO:0000259" key="1">
    <source>
        <dbReference type="Pfam" id="PF12146"/>
    </source>
</evidence>
<dbReference type="OrthoDB" id="2498029at2759"/>
<dbReference type="InterPro" id="IPR029058">
    <property type="entry name" value="AB_hydrolase_fold"/>
</dbReference>
<dbReference type="InterPro" id="IPR051044">
    <property type="entry name" value="MAG_DAG_Lipase"/>
</dbReference>
<dbReference type="Gene3D" id="3.40.50.1820">
    <property type="entry name" value="alpha/beta hydrolase"/>
    <property type="match status" value="1"/>
</dbReference>
<reference evidence="2" key="1">
    <citation type="journal article" date="2010" name="Science">
        <title>Plasticity of animal genome architecture unmasked by rapid evolution of a pelagic tunicate.</title>
        <authorList>
            <person name="Denoeud F."/>
            <person name="Henriet S."/>
            <person name="Mungpakdee S."/>
            <person name="Aury J.M."/>
            <person name="Da Silva C."/>
            <person name="Brinkmann H."/>
            <person name="Mikhaleva J."/>
            <person name="Olsen L.C."/>
            <person name="Jubin C."/>
            <person name="Canestro C."/>
            <person name="Bouquet J.M."/>
            <person name="Danks G."/>
            <person name="Poulain J."/>
            <person name="Campsteijn C."/>
            <person name="Adamski M."/>
            <person name="Cross I."/>
            <person name="Yadetie F."/>
            <person name="Muffato M."/>
            <person name="Louis A."/>
            <person name="Butcher S."/>
            <person name="Tsagkogeorga G."/>
            <person name="Konrad A."/>
            <person name="Singh S."/>
            <person name="Jensen M.F."/>
            <person name="Cong E.H."/>
            <person name="Eikeseth-Otteraa H."/>
            <person name="Noel B."/>
            <person name="Anthouard V."/>
            <person name="Porcel B.M."/>
            <person name="Kachouri-Lafond R."/>
            <person name="Nishino A."/>
            <person name="Ugolini M."/>
            <person name="Chourrout P."/>
            <person name="Nishida H."/>
            <person name="Aasland R."/>
            <person name="Huzurbazar S."/>
            <person name="Westhof E."/>
            <person name="Delsuc F."/>
            <person name="Lehrach H."/>
            <person name="Reinhardt R."/>
            <person name="Weissenbach J."/>
            <person name="Roy S.W."/>
            <person name="Artiguenave F."/>
            <person name="Postlethwait J.H."/>
            <person name="Manak J.R."/>
            <person name="Thompson E.M."/>
            <person name="Jaillon O."/>
            <person name="Du Pasquier L."/>
            <person name="Boudinot P."/>
            <person name="Liberles D.A."/>
            <person name="Volff J.N."/>
            <person name="Philippe H."/>
            <person name="Lenhard B."/>
            <person name="Roest Crollius H."/>
            <person name="Wincker P."/>
            <person name="Chourrout D."/>
        </authorList>
    </citation>
    <scope>NUCLEOTIDE SEQUENCE [LARGE SCALE GENOMIC DNA]</scope>
</reference>
<name>E4WXM9_OIKDI</name>
<evidence type="ECO:0000313" key="3">
    <source>
        <dbReference type="Proteomes" id="UP000001307"/>
    </source>
</evidence>
<keyword evidence="3" id="KW-1185">Reference proteome</keyword>
<dbReference type="EMBL" id="FN653018">
    <property type="protein sequence ID" value="CBY22122.1"/>
    <property type="molecule type" value="Genomic_DNA"/>
</dbReference>
<dbReference type="ESTHER" id="oikdi-e4wxm9">
    <property type="family name" value="Monoglyceridelipase_lysophospholip"/>
</dbReference>
<evidence type="ECO:0000313" key="2">
    <source>
        <dbReference type="EMBL" id="CBY22122.1"/>
    </source>
</evidence>
<proteinExistence type="predicted"/>
<dbReference type="Proteomes" id="UP000001307">
    <property type="component" value="Unassembled WGS sequence"/>
</dbReference>
<dbReference type="SUPFAM" id="SSF53474">
    <property type="entry name" value="alpha/beta-Hydrolases"/>
    <property type="match status" value="1"/>
</dbReference>
<protein>
    <recommendedName>
        <fullName evidence="1">Serine aminopeptidase S33 domain-containing protein</fullName>
    </recommendedName>
</protein>
<dbReference type="InterPro" id="IPR022742">
    <property type="entry name" value="Hydrolase_4"/>
</dbReference>
<organism evidence="2">
    <name type="scientific">Oikopleura dioica</name>
    <name type="common">Tunicate</name>
    <dbReference type="NCBI Taxonomy" id="34765"/>
    <lineage>
        <taxon>Eukaryota</taxon>
        <taxon>Metazoa</taxon>
        <taxon>Chordata</taxon>
        <taxon>Tunicata</taxon>
        <taxon>Appendicularia</taxon>
        <taxon>Copelata</taxon>
        <taxon>Oikopleuridae</taxon>
        <taxon>Oikopleura</taxon>
    </lineage>
</organism>
<dbReference type="InParanoid" id="E4WXM9"/>
<accession>E4WXM9</accession>
<dbReference type="AlphaFoldDB" id="E4WXM9"/>
<dbReference type="Pfam" id="PF12146">
    <property type="entry name" value="Hydrolase_4"/>
    <property type="match status" value="1"/>
</dbReference>
<feature type="domain" description="Serine aminopeptidase S33" evidence="1">
    <location>
        <begin position="25"/>
        <end position="271"/>
    </location>
</feature>
<sequence length="296" mass="33508">METGRYESKFGYELETYKWKPEKFPKFVLYLCHGYGEWAGNHGFTREFIPKLLALGAVVFSHDHYGHGKSGPFEKTHRDRCQIKNFDETAADLSARIIITKTEYSELPFILYGHSMGGLISSLAIMNDKPDLDGVIFSAPALKIDKKSAPAWLRALGRVVGFVYPSMKSPLPLDLDLITRNKDNLTWVKEDIEEYGDNGGYDCGFALRMLKAQEKTEKWFETGSFPDVPVALFTGTKDEICSPEGCYFAKKHIKQSNLFTYEGAYHALAAELPETVEKFYEDLTSWLTSTCKLASQ</sequence>
<dbReference type="PANTHER" id="PTHR11614">
    <property type="entry name" value="PHOSPHOLIPASE-RELATED"/>
    <property type="match status" value="1"/>
</dbReference>